<evidence type="ECO:0000256" key="5">
    <source>
        <dbReference type="ARBA" id="ARBA00022679"/>
    </source>
</evidence>
<evidence type="ECO:0000256" key="1">
    <source>
        <dbReference type="ARBA" id="ARBA00004496"/>
    </source>
</evidence>
<keyword evidence="5" id="KW-0808">Transferase</keyword>
<keyword evidence="2" id="KW-0813">Transport</keyword>
<organism evidence="9 10">
    <name type="scientific">Enterobacter lignolyticus (strain SCF1)</name>
    <dbReference type="NCBI Taxonomy" id="701347"/>
    <lineage>
        <taxon>Bacteria</taxon>
        <taxon>Pseudomonadati</taxon>
        <taxon>Pseudomonadota</taxon>
        <taxon>Gammaproteobacteria</taxon>
        <taxon>Enterobacterales</taxon>
        <taxon>Enterobacteriaceae</taxon>
        <taxon>Pluralibacter</taxon>
    </lineage>
</organism>
<accession>E3G1I3</accession>
<keyword evidence="7" id="KW-0418">Kinase</keyword>
<keyword evidence="4" id="KW-0762">Sugar transport</keyword>
<feature type="domain" description="PTS EIIB type-4" evidence="8">
    <location>
        <begin position="1"/>
        <end position="161"/>
    </location>
</feature>
<dbReference type="AlphaFoldDB" id="E3G1I3"/>
<evidence type="ECO:0000256" key="3">
    <source>
        <dbReference type="ARBA" id="ARBA00022490"/>
    </source>
</evidence>
<evidence type="ECO:0000313" key="10">
    <source>
        <dbReference type="Proteomes" id="UP000006872"/>
    </source>
</evidence>
<gene>
    <name evidence="9" type="ordered locus">Entcl_4034</name>
</gene>
<evidence type="ECO:0000256" key="7">
    <source>
        <dbReference type="ARBA" id="ARBA00022777"/>
    </source>
</evidence>
<reference evidence="10" key="1">
    <citation type="submission" date="2010-10" db="EMBL/GenBank/DDBJ databases">
        <title>Complete sequence of Enterobacter cloacae SCF1.</title>
        <authorList>
            <consortium name="US DOE Joint Genome Institute"/>
            <person name="Lucas S."/>
            <person name="Copeland A."/>
            <person name="Lapidus A."/>
            <person name="Cheng J.-F."/>
            <person name="Bruce D."/>
            <person name="Goodwin L."/>
            <person name="Pitluck S."/>
            <person name="Davenport K."/>
            <person name="Detter J.C."/>
            <person name="Han C."/>
            <person name="Tapia R."/>
            <person name="Land M."/>
            <person name="Hauser L."/>
            <person name="Chang Y.-J."/>
            <person name="Jeffries C."/>
            <person name="Kyrpides N."/>
            <person name="Ivanova N."/>
            <person name="Mikhailova N."/>
            <person name="DeAngelis K."/>
            <person name="Arkin A.P."/>
            <person name="Chivian D."/>
            <person name="Edwards B."/>
            <person name="Woo H."/>
            <person name="Hazen T.C."/>
            <person name="Woyke T."/>
        </authorList>
    </citation>
    <scope>NUCLEOTIDE SEQUENCE [LARGE SCALE GENOMIC DNA]</scope>
    <source>
        <strain evidence="10">SCF1</strain>
    </source>
</reference>
<dbReference type="HOGENOM" id="CLU_116175_3_0_6"/>
<dbReference type="EMBL" id="CP002272">
    <property type="protein sequence ID" value="ADO50268.1"/>
    <property type="molecule type" value="Genomic_DNA"/>
</dbReference>
<dbReference type="KEGG" id="esc:Entcl_4034"/>
<dbReference type="PROSITE" id="PS51101">
    <property type="entry name" value="PTS_EIIB_TYPE_4"/>
    <property type="match status" value="1"/>
</dbReference>
<dbReference type="Pfam" id="PF03830">
    <property type="entry name" value="PTSIIB_sorb"/>
    <property type="match status" value="1"/>
</dbReference>
<protein>
    <submittedName>
        <fullName evidence="9">PTS system sorbose subfamily IIB component</fullName>
    </submittedName>
</protein>
<proteinExistence type="predicted"/>
<dbReference type="STRING" id="701347.Entcl_4034"/>
<name>E3G1I3_ENTLS</name>
<dbReference type="Proteomes" id="UP000006872">
    <property type="component" value="Chromosome"/>
</dbReference>
<dbReference type="SUPFAM" id="SSF52728">
    <property type="entry name" value="PTS IIb component"/>
    <property type="match status" value="1"/>
</dbReference>
<evidence type="ECO:0000256" key="6">
    <source>
        <dbReference type="ARBA" id="ARBA00022683"/>
    </source>
</evidence>
<evidence type="ECO:0000256" key="4">
    <source>
        <dbReference type="ARBA" id="ARBA00022597"/>
    </source>
</evidence>
<comment type="subcellular location">
    <subcellularLocation>
        <location evidence="1">Cytoplasm</location>
    </subcellularLocation>
</comment>
<dbReference type="eggNOG" id="COG3444">
    <property type="taxonomic scope" value="Bacteria"/>
</dbReference>
<dbReference type="GO" id="GO:0008982">
    <property type="term" value="F:protein-N(PI)-phosphohistidine-sugar phosphotransferase activity"/>
    <property type="evidence" value="ECO:0007669"/>
    <property type="project" value="InterPro"/>
</dbReference>
<evidence type="ECO:0000256" key="2">
    <source>
        <dbReference type="ARBA" id="ARBA00022448"/>
    </source>
</evidence>
<evidence type="ECO:0000313" key="9">
    <source>
        <dbReference type="EMBL" id="ADO50268.1"/>
    </source>
</evidence>
<dbReference type="InterPro" id="IPR036667">
    <property type="entry name" value="PTS_IIB_sorbose-sp_sf"/>
</dbReference>
<dbReference type="GO" id="GO:0009401">
    <property type="term" value="P:phosphoenolpyruvate-dependent sugar phosphotransferase system"/>
    <property type="evidence" value="ECO:0007669"/>
    <property type="project" value="UniProtKB-KW"/>
</dbReference>
<dbReference type="RefSeq" id="WP_013367984.1">
    <property type="nucleotide sequence ID" value="NC_014618.1"/>
</dbReference>
<evidence type="ECO:0000259" key="8">
    <source>
        <dbReference type="PROSITE" id="PS51101"/>
    </source>
</evidence>
<keyword evidence="6" id="KW-0598">Phosphotransferase system</keyword>
<keyword evidence="3" id="KW-0963">Cytoplasm</keyword>
<reference evidence="9 10" key="2">
    <citation type="journal article" date="2011" name="Stand. Genomic Sci.">
        <title>Complete genome sequence of 'Enterobacter lignolyticus' SCF1.</title>
        <authorList>
            <person name="Deangelis K.M."/>
            <person name="D'Haeseleer P."/>
            <person name="Chivian D."/>
            <person name="Fortney J.L."/>
            <person name="Khudyakov J."/>
            <person name="Simmons B."/>
            <person name="Woo H."/>
            <person name="Arkin A.P."/>
            <person name="Davenport K.W."/>
            <person name="Goodwin L."/>
            <person name="Chen A."/>
            <person name="Ivanova N."/>
            <person name="Kyrpides N.C."/>
            <person name="Mavromatis K."/>
            <person name="Woyke T."/>
            <person name="Hazen T.C."/>
        </authorList>
    </citation>
    <scope>NUCLEOTIDE SEQUENCE [LARGE SCALE GENOMIC DNA]</scope>
    <source>
        <strain evidence="9 10">SCF1</strain>
    </source>
</reference>
<sequence length="161" mass="17667">MAIINIRVDERLIHGQVANMWTSRLNITRIMVADDQIAESDIDKMTLKMAVPAGVKLSVLPFRTAAENIIAGKYDSQRVLLLIKSVPALMALHEYHLPMPEINVANVTQLQGGLPVTKSVSLSAVDITQLQQLAAHGTKIISQRVPNDDKLNVADILNNLI</sequence>
<dbReference type="InterPro" id="IPR004720">
    <property type="entry name" value="PTS_IIB_sorbose-sp"/>
</dbReference>
<dbReference type="GO" id="GO:0016301">
    <property type="term" value="F:kinase activity"/>
    <property type="evidence" value="ECO:0007669"/>
    <property type="project" value="UniProtKB-KW"/>
</dbReference>
<keyword evidence="10" id="KW-1185">Reference proteome</keyword>
<dbReference type="Gene3D" id="3.40.35.10">
    <property type="entry name" value="Phosphotransferase system, sorbose subfamily IIB component"/>
    <property type="match status" value="1"/>
</dbReference>
<dbReference type="GO" id="GO:0005737">
    <property type="term" value="C:cytoplasm"/>
    <property type="evidence" value="ECO:0007669"/>
    <property type="project" value="UniProtKB-SubCell"/>
</dbReference>